<accession>A0A9D1TNU3</accession>
<dbReference type="NCBIfam" id="TIGR03542">
    <property type="entry name" value="DAPAT_plant"/>
    <property type="match status" value="1"/>
</dbReference>
<dbReference type="InterPro" id="IPR015424">
    <property type="entry name" value="PyrdxlP-dep_Trfase"/>
</dbReference>
<evidence type="ECO:0000256" key="2">
    <source>
        <dbReference type="ARBA" id="ARBA00004982"/>
    </source>
</evidence>
<reference evidence="11" key="2">
    <citation type="submission" date="2021-04" db="EMBL/GenBank/DDBJ databases">
        <authorList>
            <person name="Gilroy R."/>
        </authorList>
    </citation>
    <scope>NUCLEOTIDE SEQUENCE</scope>
    <source>
        <strain evidence="11">ChiHecec2B26-446</strain>
    </source>
</reference>
<feature type="domain" description="Aminotransferase class I/classII large" evidence="10">
    <location>
        <begin position="36"/>
        <end position="403"/>
    </location>
</feature>
<evidence type="ECO:0000256" key="5">
    <source>
        <dbReference type="ARBA" id="ARBA00022576"/>
    </source>
</evidence>
<dbReference type="PANTHER" id="PTHR43144">
    <property type="entry name" value="AMINOTRANSFERASE"/>
    <property type="match status" value="1"/>
</dbReference>
<dbReference type="GO" id="GO:0010285">
    <property type="term" value="F:L,L-diaminopimelate aminotransferase activity"/>
    <property type="evidence" value="ECO:0007669"/>
    <property type="project" value="UniProtKB-EC"/>
</dbReference>
<keyword evidence="5 11" id="KW-0032">Aminotransferase</keyword>
<dbReference type="Pfam" id="PF00155">
    <property type="entry name" value="Aminotran_1_2"/>
    <property type="match status" value="1"/>
</dbReference>
<dbReference type="SUPFAM" id="SSF53383">
    <property type="entry name" value="PLP-dependent transferases"/>
    <property type="match status" value="1"/>
</dbReference>
<keyword evidence="6 11" id="KW-0808">Transferase</keyword>
<sequence>MVQVNQHYLSLQKSYLFTDIAHKVAAYRKAHPDQRVISLGIGDVTRPLVPAVIEALHAAVDEMGRAESFHGYGPEQGYAFLREAIVRDYANLGVSLGPDEVFIGDGAKSDIGNFQELFDDKAVVAITDPVYPVYVDSNAMAGRAGQPLDHGRFDRLVYLPCVRENNFVPEFPKTAPDIVYLCSPNNPTGTALDCDALTAWVEYARTNGVLILYDAAYESFITEKDIPHSIYEIEGAQEVAVEFRSYSKLAGFTGLRCSATMVPHALAVSDGRGGSVALNGLWNRRQCTKYNGCPYIVQRAAQAVHTRVGRNQVLKQVAGYLDNARALREALTAQGLEVYGGVNAPYIWVRTPGMDSWAFFDELLNRVQLVCTPGAGFGLSGEGYVRLTAFGTPEDTAEAIERLKTF</sequence>
<evidence type="ECO:0000256" key="3">
    <source>
        <dbReference type="ARBA" id="ARBA00013138"/>
    </source>
</evidence>
<comment type="pathway">
    <text evidence="2">Amino-acid biosynthesis; L-lysine biosynthesis via DAP pathway; LL-2,6-diaminopimelate from (S)-tetrahydrodipicolinate (aminotransferase route): step 1/1.</text>
</comment>
<dbReference type="EMBL" id="DXHV01000025">
    <property type="protein sequence ID" value="HIV99974.1"/>
    <property type="molecule type" value="Genomic_DNA"/>
</dbReference>
<dbReference type="Gene3D" id="3.40.640.10">
    <property type="entry name" value="Type I PLP-dependent aspartate aminotransferase-like (Major domain)"/>
    <property type="match status" value="1"/>
</dbReference>
<dbReference type="InterPro" id="IPR015421">
    <property type="entry name" value="PyrdxlP-dep_Trfase_major"/>
</dbReference>
<comment type="catalytic activity">
    <reaction evidence="8">
        <text>(2S,6S)-2,6-diaminopimelate + 2-oxoglutarate = (S)-2,3,4,5-tetrahydrodipicolinate + L-glutamate + H2O + H(+)</text>
        <dbReference type="Rhea" id="RHEA:23988"/>
        <dbReference type="ChEBI" id="CHEBI:15377"/>
        <dbReference type="ChEBI" id="CHEBI:15378"/>
        <dbReference type="ChEBI" id="CHEBI:16810"/>
        <dbReference type="ChEBI" id="CHEBI:16845"/>
        <dbReference type="ChEBI" id="CHEBI:29985"/>
        <dbReference type="ChEBI" id="CHEBI:57609"/>
        <dbReference type="EC" id="2.6.1.83"/>
    </reaction>
</comment>
<dbReference type="EC" id="2.6.1.83" evidence="3 9"/>
<name>A0A9D1TNU3_9BACT</name>
<proteinExistence type="inferred from homology"/>
<dbReference type="GO" id="GO:0030170">
    <property type="term" value="F:pyridoxal phosphate binding"/>
    <property type="evidence" value="ECO:0007669"/>
    <property type="project" value="UniProtKB-UniRule"/>
</dbReference>
<dbReference type="InterPro" id="IPR019942">
    <property type="entry name" value="DapL/ALD1"/>
</dbReference>
<dbReference type="CDD" id="cd00609">
    <property type="entry name" value="AAT_like"/>
    <property type="match status" value="1"/>
</dbReference>
<dbReference type="InterPro" id="IPR004839">
    <property type="entry name" value="Aminotransferase_I/II_large"/>
</dbReference>
<dbReference type="Gene3D" id="3.90.1150.10">
    <property type="entry name" value="Aspartate Aminotransferase, domain 1"/>
    <property type="match status" value="1"/>
</dbReference>
<dbReference type="InterPro" id="IPR015422">
    <property type="entry name" value="PyrdxlP-dep_Trfase_small"/>
</dbReference>
<evidence type="ECO:0000259" key="10">
    <source>
        <dbReference type="Pfam" id="PF00155"/>
    </source>
</evidence>
<evidence type="ECO:0000256" key="1">
    <source>
        <dbReference type="ARBA" id="ARBA00001933"/>
    </source>
</evidence>
<evidence type="ECO:0000313" key="11">
    <source>
        <dbReference type="EMBL" id="HIV99974.1"/>
    </source>
</evidence>
<organism evidence="11 12">
    <name type="scientific">Candidatus Desulfovibrio intestinipullorum</name>
    <dbReference type="NCBI Taxonomy" id="2838536"/>
    <lineage>
        <taxon>Bacteria</taxon>
        <taxon>Pseudomonadati</taxon>
        <taxon>Thermodesulfobacteriota</taxon>
        <taxon>Desulfovibrionia</taxon>
        <taxon>Desulfovibrionales</taxon>
        <taxon>Desulfovibrionaceae</taxon>
        <taxon>Desulfovibrio</taxon>
    </lineage>
</organism>
<dbReference type="HAMAP" id="MF_01642">
    <property type="entry name" value="DapL_aminotrans_1"/>
    <property type="match status" value="1"/>
</dbReference>
<evidence type="ECO:0000256" key="4">
    <source>
        <dbReference type="ARBA" id="ARBA00018052"/>
    </source>
</evidence>
<evidence type="ECO:0000313" key="12">
    <source>
        <dbReference type="Proteomes" id="UP000886752"/>
    </source>
</evidence>
<comment type="caution">
    <text evidence="11">The sequence shown here is derived from an EMBL/GenBank/DDBJ whole genome shotgun (WGS) entry which is preliminary data.</text>
</comment>
<evidence type="ECO:0000256" key="8">
    <source>
        <dbReference type="ARBA" id="ARBA00051934"/>
    </source>
</evidence>
<keyword evidence="7" id="KW-0663">Pyridoxal phosphate</keyword>
<dbReference type="FunFam" id="3.40.640.10:FF:000099">
    <property type="entry name" value="LL-diaminopimelate aminotransferase, chloroplastic"/>
    <property type="match status" value="1"/>
</dbReference>
<dbReference type="AlphaFoldDB" id="A0A9D1TNU3"/>
<evidence type="ECO:0000256" key="7">
    <source>
        <dbReference type="ARBA" id="ARBA00022898"/>
    </source>
</evidence>
<dbReference type="Proteomes" id="UP000886752">
    <property type="component" value="Unassembled WGS sequence"/>
</dbReference>
<comment type="cofactor">
    <cofactor evidence="1">
        <name>pyridoxal 5'-phosphate</name>
        <dbReference type="ChEBI" id="CHEBI:597326"/>
    </cofactor>
</comment>
<gene>
    <name evidence="11" type="ORF">H9894_02130</name>
</gene>
<evidence type="ECO:0000256" key="6">
    <source>
        <dbReference type="ARBA" id="ARBA00022679"/>
    </source>
</evidence>
<reference evidence="11" key="1">
    <citation type="journal article" date="2021" name="PeerJ">
        <title>Extensive microbial diversity within the chicken gut microbiome revealed by metagenomics and culture.</title>
        <authorList>
            <person name="Gilroy R."/>
            <person name="Ravi A."/>
            <person name="Getino M."/>
            <person name="Pursley I."/>
            <person name="Horton D.L."/>
            <person name="Alikhan N.F."/>
            <person name="Baker D."/>
            <person name="Gharbi K."/>
            <person name="Hall N."/>
            <person name="Watson M."/>
            <person name="Adriaenssens E.M."/>
            <person name="Foster-Nyarko E."/>
            <person name="Jarju S."/>
            <person name="Secka A."/>
            <person name="Antonio M."/>
            <person name="Oren A."/>
            <person name="Chaudhuri R.R."/>
            <person name="La Ragione R."/>
            <person name="Hildebrand F."/>
            <person name="Pallen M.J."/>
        </authorList>
    </citation>
    <scope>NUCLEOTIDE SEQUENCE</scope>
    <source>
        <strain evidence="11">ChiHecec2B26-446</strain>
    </source>
</reference>
<evidence type="ECO:0000256" key="9">
    <source>
        <dbReference type="NCBIfam" id="TIGR03542"/>
    </source>
</evidence>
<protein>
    <recommendedName>
        <fullName evidence="4 9">LL-diaminopimelate aminotransferase</fullName>
        <ecNumber evidence="3 9">2.6.1.83</ecNumber>
    </recommendedName>
</protein>